<dbReference type="NCBIfam" id="NF004889">
    <property type="entry name" value="PRK06252.1"/>
    <property type="match status" value="1"/>
</dbReference>
<dbReference type="GO" id="GO:0006779">
    <property type="term" value="P:porphyrin-containing compound biosynthetic process"/>
    <property type="evidence" value="ECO:0007669"/>
    <property type="project" value="InterPro"/>
</dbReference>
<dbReference type="EMBL" id="SGJB01000006">
    <property type="protein sequence ID" value="TQQ84917.1"/>
    <property type="molecule type" value="Genomic_DNA"/>
</dbReference>
<dbReference type="SUPFAM" id="SSF51726">
    <property type="entry name" value="UROD/MetE-like"/>
    <property type="match status" value="1"/>
</dbReference>
<dbReference type="PANTHER" id="PTHR47099">
    <property type="entry name" value="METHYLCOBAMIDE:COM METHYLTRANSFERASE MTBA"/>
    <property type="match status" value="1"/>
</dbReference>
<comment type="caution">
    <text evidence="2">The sequence shown here is derived from an EMBL/GenBank/DDBJ whole genome shotgun (WGS) entry which is preliminary data.</text>
</comment>
<evidence type="ECO:0000259" key="1">
    <source>
        <dbReference type="Pfam" id="PF01208"/>
    </source>
</evidence>
<keyword evidence="2" id="KW-0808">Transferase</keyword>
<dbReference type="RefSeq" id="WP_142535747.1">
    <property type="nucleotide sequence ID" value="NZ_SGJB01000006.1"/>
</dbReference>
<protein>
    <submittedName>
        <fullName evidence="2">Methylcobamide--CoM methyltransferase</fullName>
    </submittedName>
</protein>
<dbReference type="GO" id="GO:0004853">
    <property type="term" value="F:uroporphyrinogen decarboxylase activity"/>
    <property type="evidence" value="ECO:0007669"/>
    <property type="project" value="InterPro"/>
</dbReference>
<evidence type="ECO:0000313" key="3">
    <source>
        <dbReference type="Proteomes" id="UP000317863"/>
    </source>
</evidence>
<dbReference type="AlphaFoldDB" id="A0A544QW41"/>
<evidence type="ECO:0000313" key="2">
    <source>
        <dbReference type="EMBL" id="TQQ84917.1"/>
    </source>
</evidence>
<dbReference type="Proteomes" id="UP000317863">
    <property type="component" value="Unassembled WGS sequence"/>
</dbReference>
<dbReference type="Pfam" id="PF01208">
    <property type="entry name" value="URO-D"/>
    <property type="match status" value="1"/>
</dbReference>
<dbReference type="Gene3D" id="3.20.20.210">
    <property type="match status" value="1"/>
</dbReference>
<dbReference type="InterPro" id="IPR052024">
    <property type="entry name" value="Methanogen_methyltrans"/>
</dbReference>
<organism evidence="2 3">
    <name type="scientific">Peptacetobacter hominis</name>
    <dbReference type="NCBI Taxonomy" id="2743610"/>
    <lineage>
        <taxon>Bacteria</taxon>
        <taxon>Bacillati</taxon>
        <taxon>Bacillota</taxon>
        <taxon>Clostridia</taxon>
        <taxon>Peptostreptococcales</taxon>
        <taxon>Peptostreptococcaceae</taxon>
        <taxon>Peptacetobacter</taxon>
    </lineage>
</organism>
<dbReference type="GO" id="GO:0008168">
    <property type="term" value="F:methyltransferase activity"/>
    <property type="evidence" value="ECO:0007669"/>
    <property type="project" value="UniProtKB-KW"/>
</dbReference>
<proteinExistence type="predicted"/>
<feature type="domain" description="Uroporphyrinogen decarboxylase (URO-D)" evidence="1">
    <location>
        <begin position="3"/>
        <end position="336"/>
    </location>
</feature>
<dbReference type="GO" id="GO:0032259">
    <property type="term" value="P:methylation"/>
    <property type="evidence" value="ECO:0007669"/>
    <property type="project" value="UniProtKB-KW"/>
</dbReference>
<gene>
    <name evidence="2" type="ORF">EXD82_04645</name>
</gene>
<keyword evidence="2" id="KW-0489">Methyltransferase</keyword>
<keyword evidence="3" id="KW-1185">Reference proteome</keyword>
<dbReference type="InterPro" id="IPR000257">
    <property type="entry name" value="Uroporphyrinogen_deCOase"/>
</dbReference>
<name>A0A544QW41_9FIRM</name>
<accession>A0A544QW41</accession>
<dbReference type="InterPro" id="IPR038071">
    <property type="entry name" value="UROD/MetE-like_sf"/>
</dbReference>
<dbReference type="OrthoDB" id="8452307at2"/>
<dbReference type="PANTHER" id="PTHR47099:SF1">
    <property type="entry name" value="METHYLCOBAMIDE:COM METHYLTRANSFERASE MTBA"/>
    <property type="match status" value="1"/>
</dbReference>
<reference evidence="2 3" key="1">
    <citation type="submission" date="2019-02" db="EMBL/GenBank/DDBJ databases">
        <title>Peptostreptococcaceae bacterium ZHW00191 nov., a new bacterium isolated from the human gut.</title>
        <authorList>
            <person name="Zhou H.-W."/>
            <person name="Chen X.-J."/>
        </authorList>
    </citation>
    <scope>NUCLEOTIDE SEQUENCE [LARGE SCALE GENOMIC DNA]</scope>
    <source>
        <strain evidence="2 3">ZHW00191</strain>
    </source>
</reference>
<sequence>MSTAKERFENAVHMKNIDRPPVICPGGMMNMVTSELMKEIHVYLPEAHHNAMKMAELAKGVYNIGCFENVGVPFCMTVEAEEMGASVDFGSDVFEPHVTEYVINSVDEFYKLKEIDVKKGRSKVVTDAIEILKKELKDVPVVGNITGPISTAGSVMEPVVLYKEMRRKKDKTHEFMEFITNQLIKFTEAQIEAGADVIAISDPSGTGEILGPKLFDEFAVEYINRIVDVAKKHGVYTIVHICGQMHSVYEQVNKINSDVLSFDSIVPMSEAKENLKGRVIMGNVSTYALEFAEPEKIATLTKLCIKNGSDIISPACGLGMKTPLVNIQEMIKSVEEDR</sequence>